<dbReference type="EMBL" id="JACVVK020000393">
    <property type="protein sequence ID" value="KAK7475786.1"/>
    <property type="molecule type" value="Genomic_DNA"/>
</dbReference>
<sequence length="86" mass="9492">MHENVHTDVSDIHTSVCLLQAVVVLKGSKQLNVVVRKHAGLPLFVQRQQTSSSRSSQASGSSHQYDSASAHSSQRYASRKVTFQDR</sequence>
<reference evidence="2 3" key="1">
    <citation type="journal article" date="2023" name="Sci. Data">
        <title>Genome assembly of the Korean intertidal mud-creeper Batillaria attramentaria.</title>
        <authorList>
            <person name="Patra A.K."/>
            <person name="Ho P.T."/>
            <person name="Jun S."/>
            <person name="Lee S.J."/>
            <person name="Kim Y."/>
            <person name="Won Y.J."/>
        </authorList>
    </citation>
    <scope>NUCLEOTIDE SEQUENCE [LARGE SCALE GENOMIC DNA]</scope>
    <source>
        <strain evidence="2">Wonlab-2016</strain>
    </source>
</reference>
<dbReference type="AlphaFoldDB" id="A0ABD0JM77"/>
<accession>A0ABD0JM77</accession>
<evidence type="ECO:0000256" key="1">
    <source>
        <dbReference type="SAM" id="MobiDB-lite"/>
    </source>
</evidence>
<evidence type="ECO:0000313" key="2">
    <source>
        <dbReference type="EMBL" id="KAK7475786.1"/>
    </source>
</evidence>
<feature type="compositionally biased region" description="Low complexity" evidence="1">
    <location>
        <begin position="46"/>
        <end position="67"/>
    </location>
</feature>
<protein>
    <submittedName>
        <fullName evidence="2">Uncharacterized protein</fullName>
    </submittedName>
</protein>
<keyword evidence="3" id="KW-1185">Reference proteome</keyword>
<organism evidence="2 3">
    <name type="scientific">Batillaria attramentaria</name>
    <dbReference type="NCBI Taxonomy" id="370345"/>
    <lineage>
        <taxon>Eukaryota</taxon>
        <taxon>Metazoa</taxon>
        <taxon>Spiralia</taxon>
        <taxon>Lophotrochozoa</taxon>
        <taxon>Mollusca</taxon>
        <taxon>Gastropoda</taxon>
        <taxon>Caenogastropoda</taxon>
        <taxon>Sorbeoconcha</taxon>
        <taxon>Cerithioidea</taxon>
        <taxon>Batillariidae</taxon>
        <taxon>Batillaria</taxon>
    </lineage>
</organism>
<dbReference type="Proteomes" id="UP001519460">
    <property type="component" value="Unassembled WGS sequence"/>
</dbReference>
<proteinExistence type="predicted"/>
<gene>
    <name evidence="2" type="ORF">BaRGS_00032932</name>
</gene>
<evidence type="ECO:0000313" key="3">
    <source>
        <dbReference type="Proteomes" id="UP001519460"/>
    </source>
</evidence>
<feature type="region of interest" description="Disordered" evidence="1">
    <location>
        <begin position="46"/>
        <end position="86"/>
    </location>
</feature>
<name>A0ABD0JM77_9CAEN</name>
<comment type="caution">
    <text evidence="2">The sequence shown here is derived from an EMBL/GenBank/DDBJ whole genome shotgun (WGS) entry which is preliminary data.</text>
</comment>